<feature type="domain" description="DUF4185" evidence="1">
    <location>
        <begin position="45"/>
        <end position="347"/>
    </location>
</feature>
<gene>
    <name evidence="3" type="ORF">ENK44_03425</name>
</gene>
<dbReference type="EMBL" id="DRQG01000030">
    <property type="protein sequence ID" value="HGY54731.1"/>
    <property type="molecule type" value="Genomic_DNA"/>
</dbReference>
<organism evidence="3">
    <name type="scientific">Caldithrix abyssi</name>
    <dbReference type="NCBI Taxonomy" id="187145"/>
    <lineage>
        <taxon>Bacteria</taxon>
        <taxon>Pseudomonadati</taxon>
        <taxon>Calditrichota</taxon>
        <taxon>Calditrichia</taxon>
        <taxon>Calditrichales</taxon>
        <taxon>Calditrichaceae</taxon>
        <taxon>Caldithrix</taxon>
    </lineage>
</organism>
<dbReference type="Pfam" id="PF13860">
    <property type="entry name" value="FlgD_ig"/>
    <property type="match status" value="1"/>
</dbReference>
<sequence length="458" mass="50448">MEKSIPVKKSVGIVISGLLLIATNPLLSQEIISASQIGQLTGQPSMNNTGSVNVYGTDLGSMFLHSNGKIYFLFGDTFGSPGPPSSSGYWRSNTMAFTTDTTASDGIIFDAWITDSSGMAKALVEGDHAPNDGTGEVTKIVTAGFSVGQRQFIWFMSVKQWGNPGQWEVNYSKIAYSDDNGNTWNLTEIQHTDTSNFIQVAVAAHNGYLYIWGIPAGRFGSVKLARVLPGDILDGSSYQYYNGSGWSNNENDAVIIVPSPVGELSVIWNPYLQSWLMMYLNENKACIEARFAPQPQGPWSAPETVVCSDRYPALYGAYMHEKYMDNNGETVYFLMSQYGPYNVFLMKAKFRRKETGLSEADSSVPDDYPALLPNYPNPFNPTTTLRYRLGRPAFVTIEIFNPKGERIAVLLNESRPKGNGQIVWYGKNEAGEPVAPGIYICKMTAGMFSSARKLVLIR</sequence>
<evidence type="ECO:0000259" key="2">
    <source>
        <dbReference type="Pfam" id="PF13860"/>
    </source>
</evidence>
<dbReference type="Proteomes" id="UP000885779">
    <property type="component" value="Unassembled WGS sequence"/>
</dbReference>
<dbReference type="Pfam" id="PF13810">
    <property type="entry name" value="DUF4185"/>
    <property type="match status" value="1"/>
</dbReference>
<evidence type="ECO:0000259" key="1">
    <source>
        <dbReference type="Pfam" id="PF13810"/>
    </source>
</evidence>
<comment type="caution">
    <text evidence="3">The sequence shown here is derived from an EMBL/GenBank/DDBJ whole genome shotgun (WGS) entry which is preliminary data.</text>
</comment>
<dbReference type="InterPro" id="IPR025442">
    <property type="entry name" value="DUF4185"/>
</dbReference>
<proteinExistence type="predicted"/>
<evidence type="ECO:0000313" key="3">
    <source>
        <dbReference type="EMBL" id="HGY54731.1"/>
    </source>
</evidence>
<dbReference type="InterPro" id="IPR025965">
    <property type="entry name" value="FlgD/Vpr_Ig-like"/>
</dbReference>
<feature type="domain" description="FlgD/Vpr Ig-like" evidence="2">
    <location>
        <begin position="385"/>
        <end position="445"/>
    </location>
</feature>
<reference evidence="3" key="1">
    <citation type="journal article" date="2020" name="mSystems">
        <title>Genome- and Community-Level Interaction Insights into Carbon Utilization and Element Cycling Functions of Hydrothermarchaeota in Hydrothermal Sediment.</title>
        <authorList>
            <person name="Zhou Z."/>
            <person name="Liu Y."/>
            <person name="Xu W."/>
            <person name="Pan J."/>
            <person name="Luo Z.H."/>
            <person name="Li M."/>
        </authorList>
    </citation>
    <scope>NUCLEOTIDE SEQUENCE [LARGE SCALE GENOMIC DNA]</scope>
    <source>
        <strain evidence="3">HyVt-577</strain>
    </source>
</reference>
<dbReference type="Gene3D" id="2.60.40.4070">
    <property type="match status" value="1"/>
</dbReference>
<dbReference type="InterPro" id="IPR026444">
    <property type="entry name" value="Secre_tail"/>
</dbReference>
<name>A0A7V4TYG5_CALAY</name>
<dbReference type="NCBIfam" id="TIGR04183">
    <property type="entry name" value="Por_Secre_tail"/>
    <property type="match status" value="1"/>
</dbReference>
<dbReference type="AlphaFoldDB" id="A0A7V4TYG5"/>
<accession>A0A7V4TYG5</accession>
<protein>
    <submittedName>
        <fullName evidence="3">DUF4185 domain-containing protein</fullName>
    </submittedName>
</protein>